<dbReference type="InterPro" id="IPR036134">
    <property type="entry name" value="Crypto/Photolyase_FAD-like_sf"/>
</dbReference>
<dbReference type="Proteomes" id="UP000193409">
    <property type="component" value="Unassembled WGS sequence"/>
</dbReference>
<dbReference type="InterPro" id="IPR007357">
    <property type="entry name" value="PhrB-like"/>
</dbReference>
<evidence type="ECO:0000313" key="1">
    <source>
        <dbReference type="EMBL" id="SLN15640.1"/>
    </source>
</evidence>
<dbReference type="PANTHER" id="PTHR38657">
    <property type="entry name" value="SLR1343 PROTEIN"/>
    <property type="match status" value="1"/>
</dbReference>
<evidence type="ECO:0000313" key="2">
    <source>
        <dbReference type="Proteomes" id="UP000193409"/>
    </source>
</evidence>
<name>A0A1Y5REL5_9RHOB</name>
<dbReference type="AlphaFoldDB" id="A0A1Y5REL5"/>
<dbReference type="SUPFAM" id="SSF48173">
    <property type="entry name" value="Cryptochrome/photolyase FAD-binding domain"/>
    <property type="match status" value="1"/>
</dbReference>
<dbReference type="Gene3D" id="1.10.10.1710">
    <property type="entry name" value="Deoxyribodipyrimidine photolyase-related"/>
    <property type="match status" value="1"/>
</dbReference>
<protein>
    <submittedName>
        <fullName evidence="1">Deoxyribodipyrimidine photo-lyase-related protein</fullName>
    </submittedName>
</protein>
<reference evidence="1 2" key="1">
    <citation type="submission" date="2017-03" db="EMBL/GenBank/DDBJ databases">
        <authorList>
            <person name="Afonso C.L."/>
            <person name="Miller P.J."/>
            <person name="Scott M.A."/>
            <person name="Spackman E."/>
            <person name="Goraichik I."/>
            <person name="Dimitrov K.M."/>
            <person name="Suarez D.L."/>
            <person name="Swayne D.E."/>
        </authorList>
    </citation>
    <scope>NUCLEOTIDE SEQUENCE [LARGE SCALE GENOMIC DNA]</scope>
    <source>
        <strain evidence="1 2">CECT 7680</strain>
    </source>
</reference>
<accession>A0A1Y5REL5</accession>
<dbReference type="Gene3D" id="1.25.40.80">
    <property type="match status" value="1"/>
</dbReference>
<dbReference type="EMBL" id="FWFQ01000002">
    <property type="protein sequence ID" value="SLN15640.1"/>
    <property type="molecule type" value="Genomic_DNA"/>
</dbReference>
<dbReference type="GO" id="GO:0016829">
    <property type="term" value="F:lyase activity"/>
    <property type="evidence" value="ECO:0007669"/>
    <property type="project" value="UniProtKB-KW"/>
</dbReference>
<dbReference type="Gene3D" id="3.40.50.620">
    <property type="entry name" value="HUPs"/>
    <property type="match status" value="1"/>
</dbReference>
<dbReference type="OrthoDB" id="5288100at2"/>
<dbReference type="PANTHER" id="PTHR38657:SF1">
    <property type="entry name" value="SLR1343 PROTEIN"/>
    <property type="match status" value="1"/>
</dbReference>
<dbReference type="Gene3D" id="1.10.579.10">
    <property type="entry name" value="DNA Cyclobutane Dipyrimidine Photolyase, subunit A, domain 3"/>
    <property type="match status" value="1"/>
</dbReference>
<dbReference type="InterPro" id="IPR014729">
    <property type="entry name" value="Rossmann-like_a/b/a_fold"/>
</dbReference>
<dbReference type="InterPro" id="IPR052551">
    <property type="entry name" value="UV-DNA_repair_photolyase"/>
</dbReference>
<dbReference type="RefSeq" id="WP_085866991.1">
    <property type="nucleotide sequence ID" value="NZ_FWFQ01000002.1"/>
</dbReference>
<keyword evidence="2" id="KW-1185">Reference proteome</keyword>
<sequence length="513" mass="57207">MSTSDSPRLVLVLGDQLSPGLSALKAADKRRDVVVMAEVAAETGYVPHHPKKIAFILAAMRRFAARLEAEGWRLRYTRLDGDDPVASIPEALLAAAQATGAQSVLATRPGEWRLIEALEEMPLEMHLLEDDRFICAQSRFAAWAEGRKSLRMEYFYREMRRETGLLMEGGKPAGGKWNYDHDNRKPAKPDLFRQGPRRFAPDETTRAVIAMVNDRFSGNFGSLDDFWFATDAAEAQQAFAHFLAHGLPGFGETQDAMLKDDPFLNHAMIGLYLNAGLLDPLEVCRAAEAEYAAGRAPLNSVEGFIRQILGWREFIRGVYFLEGPGYTRRNALGHTADLPAAYWGGETRMACIKAAVGQTEREAYAHHIQRLMITGNFALLAGVDPAQVHEWYLSVYADAFEWVEAPNTLGMSQFADGGVVGSKPYVSSGAYIDRMSDYCKSCAYDVKAKKGEGACPFNLLYWHFLNRHRERFAGNPRMAQMYRTWERMDAGHRAQVLREGDALLARLEAGAPV</sequence>
<organism evidence="1 2">
    <name type="scientific">Pseudoruegeria aquimaris</name>
    <dbReference type="NCBI Taxonomy" id="393663"/>
    <lineage>
        <taxon>Bacteria</taxon>
        <taxon>Pseudomonadati</taxon>
        <taxon>Pseudomonadota</taxon>
        <taxon>Alphaproteobacteria</taxon>
        <taxon>Rhodobacterales</taxon>
        <taxon>Roseobacteraceae</taxon>
        <taxon>Pseudoruegeria</taxon>
    </lineage>
</organism>
<dbReference type="Pfam" id="PF04244">
    <property type="entry name" value="DPRP"/>
    <property type="match status" value="1"/>
</dbReference>
<proteinExistence type="predicted"/>
<gene>
    <name evidence="1" type="ORF">PSA7680_00413</name>
</gene>
<keyword evidence="1" id="KW-0456">Lyase</keyword>